<dbReference type="AlphaFoldDB" id="A0A1T0CDH8"/>
<evidence type="ECO:0000256" key="10">
    <source>
        <dbReference type="ARBA" id="ARBA00022741"/>
    </source>
</evidence>
<evidence type="ECO:0000256" key="15">
    <source>
        <dbReference type="HAMAP-Rule" id="MF_01019"/>
    </source>
</evidence>
<feature type="compositionally biased region" description="Low complexity" evidence="16">
    <location>
        <begin position="145"/>
        <end position="156"/>
    </location>
</feature>
<dbReference type="HAMAP" id="MF_01021">
    <property type="entry name" value="HisI"/>
    <property type="match status" value="1"/>
</dbReference>
<feature type="domain" description="Phosphoribosyl-AMP cyclohydrolase" evidence="17">
    <location>
        <begin position="36"/>
        <end position="110"/>
    </location>
</feature>
<dbReference type="Proteomes" id="UP000191094">
    <property type="component" value="Unassembled WGS sequence"/>
</dbReference>
<dbReference type="CDD" id="cd11534">
    <property type="entry name" value="NTP-PPase_HisIE_like"/>
    <property type="match status" value="1"/>
</dbReference>
<evidence type="ECO:0000256" key="9">
    <source>
        <dbReference type="ARBA" id="ARBA00022605"/>
    </source>
</evidence>
<comment type="subcellular location">
    <subcellularLocation>
        <location evidence="3 15">Cytoplasm</location>
    </subcellularLocation>
</comment>
<dbReference type="Pfam" id="PF01502">
    <property type="entry name" value="PRA-CH"/>
    <property type="match status" value="1"/>
</dbReference>
<dbReference type="Gene3D" id="3.10.20.810">
    <property type="entry name" value="Phosphoribosyl-AMP cyclohydrolase"/>
    <property type="match status" value="1"/>
</dbReference>
<comment type="pathway">
    <text evidence="5 15">Amino-acid biosynthesis; L-histidine biosynthesis; L-histidine from 5-phospho-alpha-D-ribose 1-diphosphate: step 2/9.</text>
</comment>
<sequence>MSAVISSADWLDAPQYNADGLIPAIAQDHASGRILMMAWMNKEALKLTAQTNTAVYFSRSRGQLWHKGETSGHTQIVHEIRLDCDADVIVLMVTQLGGIACHTGRASCFYQRLDTQSPTPTWQTVDAVLKPPHDIYGNNNHNDDNPNNNNHNNNHNDNQHTSSATFNSQPATILIELDKQLHARKTADADDSYVASLYAKGINKILEKVGEEATETLIAAKDYAHHLSQTNTTNRLDKPTNASQVIIKNDLIYEIADLWFHTMVMLAWFNMDSSHVLTELARRFGLSGLTEKANRNNN</sequence>
<dbReference type="SUPFAM" id="SSF141734">
    <property type="entry name" value="HisI-like"/>
    <property type="match status" value="1"/>
</dbReference>
<evidence type="ECO:0000256" key="3">
    <source>
        <dbReference type="ARBA" id="ARBA00004496"/>
    </source>
</evidence>
<evidence type="ECO:0000256" key="13">
    <source>
        <dbReference type="ARBA" id="ARBA00023102"/>
    </source>
</evidence>
<keyword evidence="11 15" id="KW-0378">Hydrolase</keyword>
<keyword evidence="13 15" id="KW-0368">Histidine biosynthesis</keyword>
<keyword evidence="10 15" id="KW-0547">Nucleotide-binding</keyword>
<evidence type="ECO:0000256" key="2">
    <source>
        <dbReference type="ARBA" id="ARBA00001460"/>
    </source>
</evidence>
<evidence type="ECO:0000256" key="11">
    <source>
        <dbReference type="ARBA" id="ARBA00022801"/>
    </source>
</evidence>
<dbReference type="NCBIfam" id="NF000768">
    <property type="entry name" value="PRK00051.1"/>
    <property type="match status" value="1"/>
</dbReference>
<evidence type="ECO:0000256" key="14">
    <source>
        <dbReference type="ARBA" id="ARBA00023268"/>
    </source>
</evidence>
<dbReference type="InterPro" id="IPR038019">
    <property type="entry name" value="PRib_AMP_CycHydrolase_sf"/>
</dbReference>
<evidence type="ECO:0000256" key="6">
    <source>
        <dbReference type="ARBA" id="ARBA00007731"/>
    </source>
</evidence>
<evidence type="ECO:0000256" key="8">
    <source>
        <dbReference type="ARBA" id="ARBA00022490"/>
    </source>
</evidence>
<evidence type="ECO:0000259" key="17">
    <source>
        <dbReference type="Pfam" id="PF01502"/>
    </source>
</evidence>
<keyword evidence="12 15" id="KW-0067">ATP-binding</keyword>
<keyword evidence="9 15" id="KW-0028">Amino-acid biosynthesis</keyword>
<reference evidence="18 19" key="1">
    <citation type="submission" date="2017-02" db="EMBL/GenBank/DDBJ databases">
        <title>Draft genome sequence of Moraxella lincolnii CCUG 9405T type strain.</title>
        <authorList>
            <person name="Salva-Serra F."/>
            <person name="Engstrom-Jakobsson H."/>
            <person name="Thorell K."/>
            <person name="Jaen-Luchoro D."/>
            <person name="Gonzales-Siles L."/>
            <person name="Karlsson R."/>
            <person name="Yazdan S."/>
            <person name="Boulund F."/>
            <person name="Johnning A."/>
            <person name="Engstrand L."/>
            <person name="Kristiansson E."/>
            <person name="Moore E."/>
        </authorList>
    </citation>
    <scope>NUCLEOTIDE SEQUENCE [LARGE SCALE GENOMIC DNA]</scope>
    <source>
        <strain evidence="18 19">CCUG 9405</strain>
    </source>
</reference>
<name>A0A1T0CDH8_9GAMM</name>
<gene>
    <name evidence="15" type="primary">hisI</name>
    <name evidence="15" type="synonym">hisIE</name>
    <name evidence="18" type="ORF">B0682_06930</name>
</gene>
<dbReference type="EMBL" id="MUYT01000008">
    <property type="protein sequence ID" value="OOS20353.1"/>
    <property type="molecule type" value="Genomic_DNA"/>
</dbReference>
<dbReference type="PANTHER" id="PTHR42945:SF1">
    <property type="entry name" value="HISTIDINE BIOSYNTHESIS BIFUNCTIONAL PROTEIN HIS7"/>
    <property type="match status" value="1"/>
</dbReference>
<evidence type="ECO:0000256" key="1">
    <source>
        <dbReference type="ARBA" id="ARBA00000024"/>
    </source>
</evidence>
<feature type="region of interest" description="Phosphoribosyl-ATP pyrophosphohydrolase" evidence="15">
    <location>
        <begin position="174"/>
        <end position="298"/>
    </location>
</feature>
<dbReference type="Gene3D" id="1.10.287.1080">
    <property type="entry name" value="MazG-like"/>
    <property type="match status" value="1"/>
</dbReference>
<comment type="caution">
    <text evidence="18">The sequence shown here is derived from an EMBL/GenBank/DDBJ whole genome shotgun (WGS) entry which is preliminary data.</text>
</comment>
<dbReference type="InterPro" id="IPR026660">
    <property type="entry name" value="PRA-CH"/>
</dbReference>
<dbReference type="InterPro" id="IPR008179">
    <property type="entry name" value="HisE"/>
</dbReference>
<dbReference type="GO" id="GO:0005524">
    <property type="term" value="F:ATP binding"/>
    <property type="evidence" value="ECO:0007669"/>
    <property type="project" value="UniProtKB-KW"/>
</dbReference>
<dbReference type="OrthoDB" id="9795769at2"/>
<dbReference type="NCBIfam" id="TIGR03188">
    <property type="entry name" value="histidine_hisI"/>
    <property type="match status" value="1"/>
</dbReference>
<accession>A0A1T0CDH8</accession>
<evidence type="ECO:0000256" key="4">
    <source>
        <dbReference type="ARBA" id="ARBA00005169"/>
    </source>
</evidence>
<keyword evidence="14 15" id="KW-0511">Multifunctional enzyme</keyword>
<dbReference type="SUPFAM" id="SSF101386">
    <property type="entry name" value="all-alpha NTP pyrophosphatases"/>
    <property type="match status" value="1"/>
</dbReference>
<comment type="catalytic activity">
    <reaction evidence="1 15">
        <text>1-(5-phospho-beta-D-ribosyl)-5'-AMP + H2O = 1-(5-phospho-beta-D-ribosyl)-5-[(5-phospho-beta-D-ribosylamino)methylideneamino]imidazole-4-carboxamide</text>
        <dbReference type="Rhea" id="RHEA:20049"/>
        <dbReference type="ChEBI" id="CHEBI:15377"/>
        <dbReference type="ChEBI" id="CHEBI:58435"/>
        <dbReference type="ChEBI" id="CHEBI:59457"/>
        <dbReference type="EC" id="3.5.4.19"/>
    </reaction>
</comment>
<dbReference type="Pfam" id="PF01503">
    <property type="entry name" value="PRA-PH"/>
    <property type="match status" value="1"/>
</dbReference>
<feature type="region of interest" description="Phosphoribosyl-AMP cyclohydrolase" evidence="15">
    <location>
        <begin position="1"/>
        <end position="173"/>
    </location>
</feature>
<dbReference type="GO" id="GO:0004635">
    <property type="term" value="F:phosphoribosyl-AMP cyclohydrolase activity"/>
    <property type="evidence" value="ECO:0007669"/>
    <property type="project" value="UniProtKB-UniRule"/>
</dbReference>
<dbReference type="STRING" id="90241.B0682_06930"/>
<evidence type="ECO:0000256" key="12">
    <source>
        <dbReference type="ARBA" id="ARBA00022840"/>
    </source>
</evidence>
<dbReference type="UniPathway" id="UPA00031">
    <property type="reaction ID" value="UER00007"/>
</dbReference>
<dbReference type="InterPro" id="IPR002496">
    <property type="entry name" value="PRib_AMP_CycHydrolase_dom"/>
</dbReference>
<dbReference type="HAMAP" id="MF_01020">
    <property type="entry name" value="HisE"/>
    <property type="match status" value="1"/>
</dbReference>
<dbReference type="GO" id="GO:0005737">
    <property type="term" value="C:cytoplasm"/>
    <property type="evidence" value="ECO:0007669"/>
    <property type="project" value="UniProtKB-SubCell"/>
</dbReference>
<evidence type="ECO:0000256" key="7">
    <source>
        <dbReference type="ARBA" id="ARBA00008299"/>
    </source>
</evidence>
<feature type="region of interest" description="Disordered" evidence="16">
    <location>
        <begin position="130"/>
        <end position="164"/>
    </location>
</feature>
<dbReference type="HAMAP" id="MF_01019">
    <property type="entry name" value="HisIE"/>
    <property type="match status" value="1"/>
</dbReference>
<dbReference type="FunFam" id="3.10.20.810:FF:000001">
    <property type="entry name" value="Histidine biosynthesis bifunctional protein HisIE"/>
    <property type="match status" value="1"/>
</dbReference>
<protein>
    <recommendedName>
        <fullName evidence="15">Histidine biosynthesis bifunctional protein HisIE</fullName>
    </recommendedName>
    <domain>
        <recommendedName>
            <fullName evidence="15">Phosphoribosyl-AMP cyclohydrolase</fullName>
            <shortName evidence="15">PRA-CH</shortName>
            <ecNumber evidence="15">3.5.4.19</ecNumber>
        </recommendedName>
    </domain>
    <domain>
        <recommendedName>
            <fullName evidence="15">Phosphoribosyl-ATP pyrophosphatase</fullName>
            <shortName evidence="15">PRA-PH</shortName>
            <ecNumber evidence="15">3.6.1.31</ecNumber>
        </recommendedName>
    </domain>
</protein>
<evidence type="ECO:0000256" key="16">
    <source>
        <dbReference type="SAM" id="MobiDB-lite"/>
    </source>
</evidence>
<dbReference type="InterPro" id="IPR021130">
    <property type="entry name" value="PRib-ATP_PPHydrolase-like"/>
</dbReference>
<dbReference type="GO" id="GO:0004636">
    <property type="term" value="F:phosphoribosyl-ATP diphosphatase activity"/>
    <property type="evidence" value="ECO:0007669"/>
    <property type="project" value="UniProtKB-UniRule"/>
</dbReference>
<dbReference type="GO" id="GO:0000105">
    <property type="term" value="P:L-histidine biosynthetic process"/>
    <property type="evidence" value="ECO:0007669"/>
    <property type="project" value="UniProtKB-UniRule"/>
</dbReference>
<proteinExistence type="inferred from homology"/>
<dbReference type="NCBIfam" id="NF001611">
    <property type="entry name" value="PRK00400.1-3"/>
    <property type="match status" value="1"/>
</dbReference>
<comment type="catalytic activity">
    <reaction evidence="2 15">
        <text>1-(5-phospho-beta-D-ribosyl)-ATP + H2O = 1-(5-phospho-beta-D-ribosyl)-5'-AMP + diphosphate + H(+)</text>
        <dbReference type="Rhea" id="RHEA:22828"/>
        <dbReference type="ChEBI" id="CHEBI:15377"/>
        <dbReference type="ChEBI" id="CHEBI:15378"/>
        <dbReference type="ChEBI" id="CHEBI:33019"/>
        <dbReference type="ChEBI" id="CHEBI:59457"/>
        <dbReference type="ChEBI" id="CHEBI:73183"/>
        <dbReference type="EC" id="3.6.1.31"/>
    </reaction>
</comment>
<dbReference type="EC" id="3.5.4.19" evidence="15"/>
<evidence type="ECO:0000313" key="19">
    <source>
        <dbReference type="Proteomes" id="UP000191094"/>
    </source>
</evidence>
<comment type="pathway">
    <text evidence="4 15">Amino-acid biosynthesis; L-histidine biosynthesis; L-histidine from 5-phospho-alpha-D-ribose 1-diphosphate: step 3/9.</text>
</comment>
<comment type="similarity">
    <text evidence="6 15">In the C-terminal section; belongs to the PRA-PH family.</text>
</comment>
<dbReference type="PANTHER" id="PTHR42945">
    <property type="entry name" value="HISTIDINE BIOSYNTHESIS BIFUNCTIONAL PROTEIN"/>
    <property type="match status" value="1"/>
</dbReference>
<keyword evidence="19" id="KW-1185">Reference proteome</keyword>
<organism evidence="18 19">
    <name type="scientific">Lwoffella lincolnii</name>
    <dbReference type="NCBI Taxonomy" id="90241"/>
    <lineage>
        <taxon>Bacteria</taxon>
        <taxon>Pseudomonadati</taxon>
        <taxon>Pseudomonadota</taxon>
        <taxon>Gammaproteobacteria</taxon>
        <taxon>Moraxellales</taxon>
        <taxon>Moraxellaceae</taxon>
        <taxon>Lwoffella</taxon>
    </lineage>
</organism>
<evidence type="ECO:0000313" key="18">
    <source>
        <dbReference type="EMBL" id="OOS20353.1"/>
    </source>
</evidence>
<comment type="similarity">
    <text evidence="7 15">In the N-terminal section; belongs to the PRA-CH family.</text>
</comment>
<dbReference type="EC" id="3.6.1.31" evidence="15"/>
<keyword evidence="8 15" id="KW-0963">Cytoplasm</keyword>
<dbReference type="InterPro" id="IPR023019">
    <property type="entry name" value="His_synth_HisIE"/>
</dbReference>
<evidence type="ECO:0000256" key="5">
    <source>
        <dbReference type="ARBA" id="ARBA00005204"/>
    </source>
</evidence>